<organism evidence="1 2">
    <name type="scientific">Cyclotella cryptica</name>
    <dbReference type="NCBI Taxonomy" id="29204"/>
    <lineage>
        <taxon>Eukaryota</taxon>
        <taxon>Sar</taxon>
        <taxon>Stramenopiles</taxon>
        <taxon>Ochrophyta</taxon>
        <taxon>Bacillariophyta</taxon>
        <taxon>Coscinodiscophyceae</taxon>
        <taxon>Thalassiosirophycidae</taxon>
        <taxon>Stephanodiscales</taxon>
        <taxon>Stephanodiscaceae</taxon>
        <taxon>Cyclotella</taxon>
    </lineage>
</organism>
<sequence length="262" mass="29327">MYCRGISSCGRSECSDKSSESIKHHYHLTSSHAPEADYWPGNPSRPWVSSLFGHTSGNSYDSTTCMSSEHHGSYPYDKGNAISKTRDGKLFSHSKGHPKKYYEFPAQSRCTVPQKKPTILSSPAMPPSYNIVGHPSLRIYKFRLPYHLLHLLDFIVAACRDHAVTLPNGWNTMLYSLTKCDIAIRDIPGLYEVARPIVSYVKKSIESTYQTYAVRIDRNQPHVLKYSAQDGSNHTGVELHHDKCDVTANIMLSRPSSYSGGG</sequence>
<keyword evidence="2" id="KW-1185">Reference proteome</keyword>
<protein>
    <submittedName>
        <fullName evidence="1">Uncharacterized protein</fullName>
    </submittedName>
</protein>
<gene>
    <name evidence="1" type="ORF">HJC23_009168</name>
</gene>
<evidence type="ECO:0000313" key="1">
    <source>
        <dbReference type="EMBL" id="KAL3788362.1"/>
    </source>
</evidence>
<dbReference type="EMBL" id="JABMIG020000157">
    <property type="protein sequence ID" value="KAL3788362.1"/>
    <property type="molecule type" value="Genomic_DNA"/>
</dbReference>
<dbReference type="AlphaFoldDB" id="A0ABD3PKT8"/>
<comment type="caution">
    <text evidence="1">The sequence shown here is derived from an EMBL/GenBank/DDBJ whole genome shotgun (WGS) entry which is preliminary data.</text>
</comment>
<accession>A0ABD3PKT8</accession>
<dbReference type="Proteomes" id="UP001516023">
    <property type="component" value="Unassembled WGS sequence"/>
</dbReference>
<reference evidence="1 2" key="1">
    <citation type="journal article" date="2020" name="G3 (Bethesda)">
        <title>Improved Reference Genome for Cyclotella cryptica CCMP332, a Model for Cell Wall Morphogenesis, Salinity Adaptation, and Lipid Production in Diatoms (Bacillariophyta).</title>
        <authorList>
            <person name="Roberts W.R."/>
            <person name="Downey K.M."/>
            <person name="Ruck E.C."/>
            <person name="Traller J.C."/>
            <person name="Alverson A.J."/>
        </authorList>
    </citation>
    <scope>NUCLEOTIDE SEQUENCE [LARGE SCALE GENOMIC DNA]</scope>
    <source>
        <strain evidence="1 2">CCMP332</strain>
    </source>
</reference>
<evidence type="ECO:0000313" key="2">
    <source>
        <dbReference type="Proteomes" id="UP001516023"/>
    </source>
</evidence>
<name>A0ABD3PKT8_9STRA</name>
<proteinExistence type="predicted"/>